<dbReference type="Pfam" id="PF02113">
    <property type="entry name" value="Peptidase_S13"/>
    <property type="match status" value="1"/>
</dbReference>
<sequence>MGGAEGIQAIEAFIEQELGRDPKRYRIADGSGVSVYNYLSPSLLMQVLKYAYARPEIFEPFYASLPIAGVDGTLQHRMKKTTAYRKVRAKTGSVAGVSSLAGYAKAANGDCLAFVIINQNVLKLRDARAFQDRICSLLTRE</sequence>
<accession>J9GXV3</accession>
<evidence type="ECO:0000256" key="1">
    <source>
        <dbReference type="ARBA" id="ARBA00006096"/>
    </source>
</evidence>
<dbReference type="InterPro" id="IPR012338">
    <property type="entry name" value="Beta-lactam/transpept-like"/>
</dbReference>
<dbReference type="GO" id="GO:0004185">
    <property type="term" value="F:serine-type carboxypeptidase activity"/>
    <property type="evidence" value="ECO:0007669"/>
    <property type="project" value="InterPro"/>
</dbReference>
<dbReference type="SUPFAM" id="SSF56601">
    <property type="entry name" value="beta-lactamase/transpeptidase-like"/>
    <property type="match status" value="1"/>
</dbReference>
<dbReference type="InterPro" id="IPR000667">
    <property type="entry name" value="Peptidase_S13"/>
</dbReference>
<dbReference type="Gene3D" id="3.40.710.10">
    <property type="entry name" value="DD-peptidase/beta-lactamase superfamily"/>
    <property type="match status" value="1"/>
</dbReference>
<keyword evidence="3" id="KW-0121">Carboxypeptidase</keyword>
<keyword evidence="2" id="KW-0378">Hydrolase</keyword>
<dbReference type="PANTHER" id="PTHR30023:SF0">
    <property type="entry name" value="PENICILLIN-SENSITIVE CARBOXYPEPTIDASE A"/>
    <property type="match status" value="1"/>
</dbReference>
<evidence type="ECO:0000313" key="3">
    <source>
        <dbReference type="EMBL" id="EJX05580.1"/>
    </source>
</evidence>
<keyword evidence="3" id="KW-0645">Protease</keyword>
<reference evidence="3" key="1">
    <citation type="journal article" date="2012" name="PLoS ONE">
        <title>Gene sets for utilization of primary and secondary nutrition supplies in the distal gut of endangered iberian lynx.</title>
        <authorList>
            <person name="Alcaide M."/>
            <person name="Messina E."/>
            <person name="Richter M."/>
            <person name="Bargiela R."/>
            <person name="Peplies J."/>
            <person name="Huws S.A."/>
            <person name="Newbold C.J."/>
            <person name="Golyshin P.N."/>
            <person name="Simon M.A."/>
            <person name="Lopez G."/>
            <person name="Yakimov M.M."/>
            <person name="Ferrer M."/>
        </authorList>
    </citation>
    <scope>NUCLEOTIDE SEQUENCE</scope>
</reference>
<dbReference type="EMBL" id="AMCI01001427">
    <property type="protein sequence ID" value="EJX05580.1"/>
    <property type="molecule type" value="Genomic_DNA"/>
</dbReference>
<proteinExistence type="inferred from homology"/>
<comment type="caution">
    <text evidence="3">The sequence shown here is derived from an EMBL/GenBank/DDBJ whole genome shotgun (WGS) entry which is preliminary data.</text>
</comment>
<dbReference type="GO" id="GO:0006508">
    <property type="term" value="P:proteolysis"/>
    <property type="evidence" value="ECO:0007669"/>
    <property type="project" value="InterPro"/>
</dbReference>
<gene>
    <name evidence="3" type="ORF">EVA_06304</name>
</gene>
<dbReference type="PANTHER" id="PTHR30023">
    <property type="entry name" value="D-ALANYL-D-ALANINE CARBOXYPEPTIDASE"/>
    <property type="match status" value="1"/>
</dbReference>
<dbReference type="PRINTS" id="PR00922">
    <property type="entry name" value="DADACBPTASE3"/>
</dbReference>
<evidence type="ECO:0000256" key="2">
    <source>
        <dbReference type="ARBA" id="ARBA00022801"/>
    </source>
</evidence>
<name>J9GXV3_9ZZZZ</name>
<dbReference type="GO" id="GO:0000270">
    <property type="term" value="P:peptidoglycan metabolic process"/>
    <property type="evidence" value="ECO:0007669"/>
    <property type="project" value="TreeGrafter"/>
</dbReference>
<comment type="similarity">
    <text evidence="1">Belongs to the peptidase S13 family.</text>
</comment>
<protein>
    <submittedName>
        <fullName evidence="3">D-alanyl-D-alanine carboxypeptidase/D-alanyl-D-alanine-endopeptidase</fullName>
    </submittedName>
</protein>
<organism evidence="3">
    <name type="scientific">gut metagenome</name>
    <dbReference type="NCBI Taxonomy" id="749906"/>
    <lineage>
        <taxon>unclassified sequences</taxon>
        <taxon>metagenomes</taxon>
        <taxon>organismal metagenomes</taxon>
    </lineage>
</organism>
<dbReference type="AlphaFoldDB" id="J9GXV3"/>